<dbReference type="OrthoDB" id="290232at2"/>
<protein>
    <submittedName>
        <fullName evidence="3">Hpt domain protein</fullName>
    </submittedName>
</protein>
<accession>A0A5B9QCX9</accession>
<gene>
    <name evidence="3" type="ORF">Pr1d_42570</name>
</gene>
<dbReference type="PROSITE" id="PS50894">
    <property type="entry name" value="HPT"/>
    <property type="match status" value="1"/>
</dbReference>
<dbReference type="RefSeq" id="WP_148075213.1">
    <property type="nucleotide sequence ID" value="NZ_CP042913.1"/>
</dbReference>
<dbReference type="GO" id="GO:0000160">
    <property type="term" value="P:phosphorelay signal transduction system"/>
    <property type="evidence" value="ECO:0007669"/>
    <property type="project" value="InterPro"/>
</dbReference>
<dbReference type="KEGG" id="bgok:Pr1d_42570"/>
<evidence type="ECO:0000313" key="3">
    <source>
        <dbReference type="EMBL" id="QEG36917.1"/>
    </source>
</evidence>
<name>A0A5B9QCX9_9BACT</name>
<proteinExistence type="predicted"/>
<evidence type="ECO:0000313" key="4">
    <source>
        <dbReference type="Proteomes" id="UP000323917"/>
    </source>
</evidence>
<evidence type="ECO:0000256" key="1">
    <source>
        <dbReference type="PROSITE-ProRule" id="PRU00110"/>
    </source>
</evidence>
<dbReference type="GO" id="GO:0004672">
    <property type="term" value="F:protein kinase activity"/>
    <property type="evidence" value="ECO:0007669"/>
    <property type="project" value="UniProtKB-ARBA"/>
</dbReference>
<dbReference type="InterPro" id="IPR036641">
    <property type="entry name" value="HPT_dom_sf"/>
</dbReference>
<organism evidence="3 4">
    <name type="scientific">Bythopirellula goksoeyrii</name>
    <dbReference type="NCBI Taxonomy" id="1400387"/>
    <lineage>
        <taxon>Bacteria</taxon>
        <taxon>Pseudomonadati</taxon>
        <taxon>Planctomycetota</taxon>
        <taxon>Planctomycetia</taxon>
        <taxon>Pirellulales</taxon>
        <taxon>Lacipirellulaceae</taxon>
        <taxon>Bythopirellula</taxon>
    </lineage>
</organism>
<keyword evidence="1" id="KW-0597">Phosphoprotein</keyword>
<feature type="modified residue" description="Phosphohistidine" evidence="1">
    <location>
        <position position="72"/>
    </location>
</feature>
<dbReference type="Pfam" id="PF01627">
    <property type="entry name" value="Hpt"/>
    <property type="match status" value="1"/>
</dbReference>
<dbReference type="Gene3D" id="1.20.120.160">
    <property type="entry name" value="HPT domain"/>
    <property type="match status" value="1"/>
</dbReference>
<dbReference type="InterPro" id="IPR008207">
    <property type="entry name" value="Sig_transdc_His_kin_Hpt_dom"/>
</dbReference>
<sequence>MKSTYEASSVKQQHRTDMPDYDLNAALERLGGSRELLRDMIGFYLEDYTILLDRIEDAAEAGDPISLARSAHSLKGLASNFDATEVIEASDATTLAARKSVGLMPEKEIAALSHAASELAEHLQAELDDGEISE</sequence>
<keyword evidence="4" id="KW-1185">Reference proteome</keyword>
<dbReference type="Proteomes" id="UP000323917">
    <property type="component" value="Chromosome"/>
</dbReference>
<reference evidence="3 4" key="1">
    <citation type="submission" date="2019-08" db="EMBL/GenBank/DDBJ databases">
        <title>Deep-cultivation of Planctomycetes and their phenomic and genomic characterization uncovers novel biology.</title>
        <authorList>
            <person name="Wiegand S."/>
            <person name="Jogler M."/>
            <person name="Boedeker C."/>
            <person name="Pinto D."/>
            <person name="Vollmers J."/>
            <person name="Rivas-Marin E."/>
            <person name="Kohn T."/>
            <person name="Peeters S.H."/>
            <person name="Heuer A."/>
            <person name="Rast P."/>
            <person name="Oberbeckmann S."/>
            <person name="Bunk B."/>
            <person name="Jeske O."/>
            <person name="Meyerdierks A."/>
            <person name="Storesund J.E."/>
            <person name="Kallscheuer N."/>
            <person name="Luecker S."/>
            <person name="Lage O.M."/>
            <person name="Pohl T."/>
            <person name="Merkel B.J."/>
            <person name="Hornburger P."/>
            <person name="Mueller R.-W."/>
            <person name="Bruemmer F."/>
            <person name="Labrenz M."/>
            <person name="Spormann A.M."/>
            <person name="Op den Camp H."/>
            <person name="Overmann J."/>
            <person name="Amann R."/>
            <person name="Jetten M.S.M."/>
            <person name="Mascher T."/>
            <person name="Medema M.H."/>
            <person name="Devos D.P."/>
            <person name="Kaster A.-K."/>
            <person name="Ovreas L."/>
            <person name="Rohde M."/>
            <person name="Galperin M.Y."/>
            <person name="Jogler C."/>
        </authorList>
    </citation>
    <scope>NUCLEOTIDE SEQUENCE [LARGE SCALE GENOMIC DNA]</scope>
    <source>
        <strain evidence="3 4">Pr1d</strain>
    </source>
</reference>
<dbReference type="AlphaFoldDB" id="A0A5B9QCX9"/>
<feature type="domain" description="HPt" evidence="2">
    <location>
        <begin position="33"/>
        <end position="126"/>
    </location>
</feature>
<dbReference type="SUPFAM" id="SSF47226">
    <property type="entry name" value="Histidine-containing phosphotransfer domain, HPT domain"/>
    <property type="match status" value="1"/>
</dbReference>
<evidence type="ECO:0000259" key="2">
    <source>
        <dbReference type="PROSITE" id="PS50894"/>
    </source>
</evidence>
<dbReference type="EMBL" id="CP042913">
    <property type="protein sequence ID" value="QEG36917.1"/>
    <property type="molecule type" value="Genomic_DNA"/>
</dbReference>